<dbReference type="EMBL" id="UYRR01041346">
    <property type="protein sequence ID" value="VDK80992.1"/>
    <property type="molecule type" value="Genomic_DNA"/>
</dbReference>
<organism evidence="3">
    <name type="scientific">Anisakis simplex</name>
    <name type="common">Herring worm</name>
    <dbReference type="NCBI Taxonomy" id="6269"/>
    <lineage>
        <taxon>Eukaryota</taxon>
        <taxon>Metazoa</taxon>
        <taxon>Ecdysozoa</taxon>
        <taxon>Nematoda</taxon>
        <taxon>Chromadorea</taxon>
        <taxon>Rhabditida</taxon>
        <taxon>Spirurina</taxon>
        <taxon>Ascaridomorpha</taxon>
        <taxon>Ascaridoidea</taxon>
        <taxon>Anisakidae</taxon>
        <taxon>Anisakis</taxon>
        <taxon>Anisakis simplex complex</taxon>
    </lineage>
</organism>
<evidence type="ECO:0000313" key="3">
    <source>
        <dbReference type="WBParaSite" id="ASIM_0002155001-mRNA-1"/>
    </source>
</evidence>
<gene>
    <name evidence="1" type="ORF">ASIM_LOCUS20917</name>
</gene>
<name>A0A0M3KKL9_ANISI</name>
<dbReference type="OrthoDB" id="418242at2759"/>
<accession>A0A0M3KKL9</accession>
<dbReference type="WBParaSite" id="ASIM_0002155001-mRNA-1">
    <property type="protein sequence ID" value="ASIM_0002155001-mRNA-1"/>
    <property type="gene ID" value="ASIM_0002155001"/>
</dbReference>
<sequence length="63" mass="7397">MRKRAEQIARTGNILMDSDAIWLVKYLASNREFCQSFDMYLKQPEVQKAVQLRMMDSNAAVRE</sequence>
<dbReference type="AlphaFoldDB" id="A0A0M3KKL9"/>
<reference evidence="1 2" key="2">
    <citation type="submission" date="2018-11" db="EMBL/GenBank/DDBJ databases">
        <authorList>
            <consortium name="Pathogen Informatics"/>
        </authorList>
    </citation>
    <scope>NUCLEOTIDE SEQUENCE [LARGE SCALE GENOMIC DNA]</scope>
</reference>
<keyword evidence="2" id="KW-1185">Reference proteome</keyword>
<reference evidence="3" key="1">
    <citation type="submission" date="2017-02" db="UniProtKB">
        <authorList>
            <consortium name="WormBaseParasite"/>
        </authorList>
    </citation>
    <scope>IDENTIFICATION</scope>
</reference>
<protein>
    <submittedName>
        <fullName evidence="3">Nipped-B-like protein pqn-85 (inferred by orthology to a C. elegans protein)</fullName>
    </submittedName>
</protein>
<evidence type="ECO:0000313" key="2">
    <source>
        <dbReference type="Proteomes" id="UP000267096"/>
    </source>
</evidence>
<dbReference type="Proteomes" id="UP000267096">
    <property type="component" value="Unassembled WGS sequence"/>
</dbReference>
<evidence type="ECO:0000313" key="1">
    <source>
        <dbReference type="EMBL" id="VDK80992.1"/>
    </source>
</evidence>
<proteinExistence type="predicted"/>